<evidence type="ECO:0000256" key="6">
    <source>
        <dbReference type="ARBA" id="ARBA00022618"/>
    </source>
</evidence>
<evidence type="ECO:0000256" key="12">
    <source>
        <dbReference type="ARBA" id="ARBA00023002"/>
    </source>
</evidence>
<dbReference type="InterPro" id="IPR016169">
    <property type="entry name" value="FAD-bd_PCMH_sub2"/>
</dbReference>
<dbReference type="OrthoDB" id="9804753at2"/>
<keyword evidence="12 16" id="KW-0560">Oxidoreductase</keyword>
<dbReference type="EC" id="1.3.1.98" evidence="16"/>
<keyword evidence="10 16" id="KW-0133">Cell shape</keyword>
<dbReference type="GO" id="GO:0008762">
    <property type="term" value="F:UDP-N-acetylmuramate dehydrogenase activity"/>
    <property type="evidence" value="ECO:0007669"/>
    <property type="project" value="UniProtKB-UniRule"/>
</dbReference>
<dbReference type="InterPro" id="IPR011601">
    <property type="entry name" value="MurB_C"/>
</dbReference>
<evidence type="ECO:0000256" key="14">
    <source>
        <dbReference type="ARBA" id="ARBA00023316"/>
    </source>
</evidence>
<dbReference type="PANTHER" id="PTHR21071">
    <property type="entry name" value="UDP-N-ACETYLENOLPYRUVOYLGLUCOSAMINE REDUCTASE"/>
    <property type="match status" value="1"/>
</dbReference>
<dbReference type="GO" id="GO:0008360">
    <property type="term" value="P:regulation of cell shape"/>
    <property type="evidence" value="ECO:0007669"/>
    <property type="project" value="UniProtKB-KW"/>
</dbReference>
<dbReference type="Gene3D" id="3.30.43.10">
    <property type="entry name" value="Uridine Diphospho-n-acetylenolpyruvylglucosamine Reductase, domain 2"/>
    <property type="match status" value="1"/>
</dbReference>
<dbReference type="EMBL" id="LTBA01000003">
    <property type="protein sequence ID" value="KYH35394.1"/>
    <property type="molecule type" value="Genomic_DNA"/>
</dbReference>
<feature type="active site" description="Proton donor" evidence="16">
    <location>
        <position position="227"/>
    </location>
</feature>
<dbReference type="GO" id="GO:0009252">
    <property type="term" value="P:peptidoglycan biosynthetic process"/>
    <property type="evidence" value="ECO:0007669"/>
    <property type="project" value="UniProtKB-UniRule"/>
</dbReference>
<evidence type="ECO:0000256" key="8">
    <source>
        <dbReference type="ARBA" id="ARBA00022827"/>
    </source>
</evidence>
<organism evidence="18 19">
    <name type="scientific">Clostridium tepidiprofundi DSM 19306</name>
    <dbReference type="NCBI Taxonomy" id="1121338"/>
    <lineage>
        <taxon>Bacteria</taxon>
        <taxon>Bacillati</taxon>
        <taxon>Bacillota</taxon>
        <taxon>Clostridia</taxon>
        <taxon>Eubacteriales</taxon>
        <taxon>Clostridiaceae</taxon>
        <taxon>Clostridium</taxon>
    </lineage>
</organism>
<evidence type="ECO:0000256" key="3">
    <source>
        <dbReference type="ARBA" id="ARBA00004496"/>
    </source>
</evidence>
<evidence type="ECO:0000256" key="15">
    <source>
        <dbReference type="ARBA" id="ARBA00048914"/>
    </source>
</evidence>
<dbReference type="SUPFAM" id="SSF56194">
    <property type="entry name" value="Uridine diphospho-N-Acetylenolpyruvylglucosamine reductase, MurB, C-terminal domain"/>
    <property type="match status" value="1"/>
</dbReference>
<evidence type="ECO:0000256" key="2">
    <source>
        <dbReference type="ARBA" id="ARBA00003921"/>
    </source>
</evidence>
<evidence type="ECO:0000256" key="1">
    <source>
        <dbReference type="ARBA" id="ARBA00001974"/>
    </source>
</evidence>
<evidence type="ECO:0000256" key="11">
    <source>
        <dbReference type="ARBA" id="ARBA00022984"/>
    </source>
</evidence>
<comment type="cofactor">
    <cofactor evidence="1 16">
        <name>FAD</name>
        <dbReference type="ChEBI" id="CHEBI:57692"/>
    </cofactor>
</comment>
<dbReference type="UniPathway" id="UPA00219"/>
<dbReference type="NCBIfam" id="TIGR00179">
    <property type="entry name" value="murB"/>
    <property type="match status" value="1"/>
</dbReference>
<feature type="active site" evidence="16">
    <location>
        <position position="297"/>
    </location>
</feature>
<dbReference type="HAMAP" id="MF_00037">
    <property type="entry name" value="MurB"/>
    <property type="match status" value="1"/>
</dbReference>
<evidence type="ECO:0000256" key="10">
    <source>
        <dbReference type="ARBA" id="ARBA00022960"/>
    </source>
</evidence>
<evidence type="ECO:0000256" key="13">
    <source>
        <dbReference type="ARBA" id="ARBA00023306"/>
    </source>
</evidence>
<dbReference type="NCBIfam" id="NF010480">
    <property type="entry name" value="PRK13905.1"/>
    <property type="match status" value="1"/>
</dbReference>
<dbReference type="PANTHER" id="PTHR21071:SF4">
    <property type="entry name" value="UDP-N-ACETYLENOLPYRUVOYLGLUCOSAMINE REDUCTASE"/>
    <property type="match status" value="1"/>
</dbReference>
<keyword evidence="14 16" id="KW-0961">Cell wall biogenesis/degradation</keyword>
<proteinExistence type="inferred from homology"/>
<feature type="domain" description="FAD-binding PCMH-type" evidence="17">
    <location>
        <begin position="34"/>
        <end position="198"/>
    </location>
</feature>
<dbReference type="Pfam" id="PF01565">
    <property type="entry name" value="FAD_binding_4"/>
    <property type="match status" value="1"/>
</dbReference>
<keyword evidence="5 16" id="KW-0963">Cytoplasm</keyword>
<dbReference type="SUPFAM" id="SSF56176">
    <property type="entry name" value="FAD-binding/transporter-associated domain-like"/>
    <property type="match status" value="1"/>
</dbReference>
<dbReference type="AlphaFoldDB" id="A0A151B673"/>
<comment type="function">
    <text evidence="2 16">Cell wall formation.</text>
</comment>
<keyword evidence="19" id="KW-1185">Reference proteome</keyword>
<dbReference type="InterPro" id="IPR036318">
    <property type="entry name" value="FAD-bd_PCMH-like_sf"/>
</dbReference>
<dbReference type="PATRIC" id="fig|1121338.3.peg.577"/>
<name>A0A151B673_9CLOT</name>
<evidence type="ECO:0000259" key="17">
    <source>
        <dbReference type="PROSITE" id="PS51387"/>
    </source>
</evidence>
<dbReference type="Proteomes" id="UP000075531">
    <property type="component" value="Unassembled WGS sequence"/>
</dbReference>
<dbReference type="Pfam" id="PF02873">
    <property type="entry name" value="MurB_C"/>
    <property type="match status" value="1"/>
</dbReference>
<dbReference type="GO" id="GO:0005829">
    <property type="term" value="C:cytosol"/>
    <property type="evidence" value="ECO:0007669"/>
    <property type="project" value="TreeGrafter"/>
</dbReference>
<comment type="caution">
    <text evidence="18">The sequence shown here is derived from an EMBL/GenBank/DDBJ whole genome shotgun (WGS) entry which is preliminary data.</text>
</comment>
<dbReference type="GO" id="GO:0071555">
    <property type="term" value="P:cell wall organization"/>
    <property type="evidence" value="ECO:0007669"/>
    <property type="project" value="UniProtKB-KW"/>
</dbReference>
<dbReference type="InterPro" id="IPR036635">
    <property type="entry name" value="MurB_C_sf"/>
</dbReference>
<dbReference type="PROSITE" id="PS51387">
    <property type="entry name" value="FAD_PCMH"/>
    <property type="match status" value="1"/>
</dbReference>
<dbReference type="STRING" id="1121338.CLTEP_05700"/>
<dbReference type="GO" id="GO:0071949">
    <property type="term" value="F:FAD binding"/>
    <property type="evidence" value="ECO:0007669"/>
    <property type="project" value="InterPro"/>
</dbReference>
<keyword evidence="13 16" id="KW-0131">Cell cycle</keyword>
<comment type="similarity">
    <text evidence="16">Belongs to the MurB family.</text>
</comment>
<dbReference type="InterPro" id="IPR003170">
    <property type="entry name" value="MurB"/>
</dbReference>
<dbReference type="InterPro" id="IPR016167">
    <property type="entry name" value="FAD-bd_PCMH_sub1"/>
</dbReference>
<gene>
    <name evidence="16 18" type="primary">murB</name>
    <name evidence="18" type="ORF">CLTEP_05700</name>
</gene>
<evidence type="ECO:0000256" key="9">
    <source>
        <dbReference type="ARBA" id="ARBA00022857"/>
    </source>
</evidence>
<keyword evidence="6 16" id="KW-0132">Cell division</keyword>
<evidence type="ECO:0000256" key="4">
    <source>
        <dbReference type="ARBA" id="ARBA00004752"/>
    </source>
</evidence>
<dbReference type="GO" id="GO:0051301">
    <property type="term" value="P:cell division"/>
    <property type="evidence" value="ECO:0007669"/>
    <property type="project" value="UniProtKB-KW"/>
</dbReference>
<keyword evidence="7 16" id="KW-0285">Flavoprotein</keyword>
<reference evidence="18 19" key="1">
    <citation type="submission" date="2016-02" db="EMBL/GenBank/DDBJ databases">
        <title>Genome sequence of Clostridium tepidiprofundi DSM 19306.</title>
        <authorList>
            <person name="Poehlein A."/>
            <person name="Daniel R."/>
        </authorList>
    </citation>
    <scope>NUCLEOTIDE SEQUENCE [LARGE SCALE GENOMIC DNA]</scope>
    <source>
        <strain evidence="18 19">DSM 19306</strain>
    </source>
</reference>
<feature type="active site" evidence="16">
    <location>
        <position position="177"/>
    </location>
</feature>
<dbReference type="InterPro" id="IPR006094">
    <property type="entry name" value="Oxid_FAD_bind_N"/>
</dbReference>
<keyword evidence="9 16" id="KW-0521">NADP</keyword>
<dbReference type="Gene3D" id="3.30.465.10">
    <property type="match status" value="1"/>
</dbReference>
<evidence type="ECO:0000256" key="5">
    <source>
        <dbReference type="ARBA" id="ARBA00022490"/>
    </source>
</evidence>
<comment type="pathway">
    <text evidence="4 16">Cell wall biogenesis; peptidoglycan biosynthesis.</text>
</comment>
<dbReference type="RefSeq" id="WP_066822298.1">
    <property type="nucleotide sequence ID" value="NZ_LTBA01000003.1"/>
</dbReference>
<comment type="catalytic activity">
    <reaction evidence="15 16">
        <text>UDP-N-acetyl-alpha-D-muramate + NADP(+) = UDP-N-acetyl-3-O-(1-carboxyvinyl)-alpha-D-glucosamine + NADPH + H(+)</text>
        <dbReference type="Rhea" id="RHEA:12248"/>
        <dbReference type="ChEBI" id="CHEBI:15378"/>
        <dbReference type="ChEBI" id="CHEBI:57783"/>
        <dbReference type="ChEBI" id="CHEBI:58349"/>
        <dbReference type="ChEBI" id="CHEBI:68483"/>
        <dbReference type="ChEBI" id="CHEBI:70757"/>
        <dbReference type="EC" id="1.3.1.98"/>
    </reaction>
</comment>
<keyword evidence="11 16" id="KW-0573">Peptidoglycan synthesis</keyword>
<accession>A0A151B673</accession>
<evidence type="ECO:0000256" key="7">
    <source>
        <dbReference type="ARBA" id="ARBA00022630"/>
    </source>
</evidence>
<dbReference type="Gene3D" id="3.90.78.10">
    <property type="entry name" value="UDP-N-acetylenolpyruvoylglucosamine reductase, C-terminal domain"/>
    <property type="match status" value="1"/>
</dbReference>
<keyword evidence="8 16" id="KW-0274">FAD</keyword>
<evidence type="ECO:0000313" key="18">
    <source>
        <dbReference type="EMBL" id="KYH35394.1"/>
    </source>
</evidence>
<sequence length="304" mass="33083">MNQYNKFIIQLKELIGSENIENDVPMKNHTTFKVGGNSDIMVTPETYEQVRDIIKLCKNSSISYFVMGKGSNILVKDGGIRGVVIKLTKLDKIQIDNDIVTAQAGASLISLSLKTAKKSLTGLEFASGIPGSVGGAVAMNAGAYGGDISKIIVSAVVIDDNLNIVKINRNELELSYRDSVVLKKGYVVLEAVFKLEKGNIDEINSTISDLTRRRKEKQPLEYASAGSTFKRPEGYYAGKLIQDSGLKGYSIGDAEVSEKHSGFIINKGNASAADLLSLISYVQKSVYKKFNVKLETEVKIIGED</sequence>
<comment type="subcellular location">
    <subcellularLocation>
        <location evidence="3 16">Cytoplasm</location>
    </subcellularLocation>
</comment>
<evidence type="ECO:0000313" key="19">
    <source>
        <dbReference type="Proteomes" id="UP000075531"/>
    </source>
</evidence>
<evidence type="ECO:0000256" key="16">
    <source>
        <dbReference type="HAMAP-Rule" id="MF_00037"/>
    </source>
</evidence>
<protein>
    <recommendedName>
        <fullName evidence="16">UDP-N-acetylenolpyruvoylglucosamine reductase</fullName>
        <ecNumber evidence="16">1.3.1.98</ecNumber>
    </recommendedName>
    <alternativeName>
        <fullName evidence="16">UDP-N-acetylmuramate dehydrogenase</fullName>
    </alternativeName>
</protein>
<dbReference type="InterPro" id="IPR016166">
    <property type="entry name" value="FAD-bd_PCMH"/>
</dbReference>